<dbReference type="PANTHER" id="PTHR11575">
    <property type="entry name" value="5'-NUCLEOTIDASE-RELATED"/>
    <property type="match status" value="1"/>
</dbReference>
<feature type="compositionally biased region" description="Low complexity" evidence="2">
    <location>
        <begin position="38"/>
        <end position="51"/>
    </location>
</feature>
<protein>
    <recommendedName>
        <fullName evidence="4">5'-Nucleotidase C-terminal domain-containing protein</fullName>
    </recommendedName>
</protein>
<dbReference type="Pfam" id="PF02872">
    <property type="entry name" value="5_nucleotid_C"/>
    <property type="match status" value="1"/>
</dbReference>
<dbReference type="PANTHER" id="PTHR11575:SF24">
    <property type="entry name" value="5'-NUCLEOTIDASE"/>
    <property type="match status" value="1"/>
</dbReference>
<feature type="compositionally biased region" description="Polar residues" evidence="2">
    <location>
        <begin position="148"/>
        <end position="168"/>
    </location>
</feature>
<dbReference type="GO" id="GO:0008253">
    <property type="term" value="F:5'-nucleotidase activity"/>
    <property type="evidence" value="ECO:0007669"/>
    <property type="project" value="TreeGrafter"/>
</dbReference>
<accession>A0A448ZEX8</accession>
<evidence type="ECO:0000256" key="3">
    <source>
        <dbReference type="SAM" id="Phobius"/>
    </source>
</evidence>
<feature type="compositionally biased region" description="Polar residues" evidence="2">
    <location>
        <begin position="52"/>
        <end position="65"/>
    </location>
</feature>
<dbReference type="GO" id="GO:0008768">
    <property type="term" value="F:UDP-sugar diphosphatase activity"/>
    <property type="evidence" value="ECO:0007669"/>
    <property type="project" value="TreeGrafter"/>
</dbReference>
<comment type="similarity">
    <text evidence="1">Belongs to the 5'-nucleotidase family.</text>
</comment>
<evidence type="ECO:0000256" key="1">
    <source>
        <dbReference type="ARBA" id="ARBA00006654"/>
    </source>
</evidence>
<gene>
    <name evidence="5" type="ORF">PSNMU_V1.4_AUG-EV-PASAV3_0075080</name>
</gene>
<name>A0A448ZEX8_9STRA</name>
<dbReference type="InterPro" id="IPR008334">
    <property type="entry name" value="5'-Nucleotdase_C"/>
</dbReference>
<keyword evidence="3" id="KW-1133">Transmembrane helix</keyword>
<keyword evidence="6" id="KW-1185">Reference proteome</keyword>
<dbReference type="OrthoDB" id="10252235at2759"/>
<evidence type="ECO:0000313" key="6">
    <source>
        <dbReference type="Proteomes" id="UP000291116"/>
    </source>
</evidence>
<dbReference type="AlphaFoldDB" id="A0A448ZEX8"/>
<organism evidence="5 6">
    <name type="scientific">Pseudo-nitzschia multistriata</name>
    <dbReference type="NCBI Taxonomy" id="183589"/>
    <lineage>
        <taxon>Eukaryota</taxon>
        <taxon>Sar</taxon>
        <taxon>Stramenopiles</taxon>
        <taxon>Ochrophyta</taxon>
        <taxon>Bacillariophyta</taxon>
        <taxon>Bacillariophyceae</taxon>
        <taxon>Bacillariophycidae</taxon>
        <taxon>Bacillariales</taxon>
        <taxon>Bacillariaceae</taxon>
        <taxon>Pseudo-nitzschia</taxon>
    </lineage>
</organism>
<dbReference type="InterPro" id="IPR036907">
    <property type="entry name" value="5'-Nucleotdase_C_sf"/>
</dbReference>
<feature type="compositionally biased region" description="Polar residues" evidence="2">
    <location>
        <begin position="84"/>
        <end position="106"/>
    </location>
</feature>
<sequence length="706" mass="75487">MTTREIDLERQLLKSSFGSNNKNQSKLVDILDDTTRSYYSTGTTTTANSSSPHSIQSKSTSSSLGKTRKKTPKPVSKDDRSVLTAASRSSRLTANTGNSSSRSIAPNRSDPSRLPATTSSKSKRLSFDGSVYPSPSAHPDIQLRSAKGTRSATNGNSKNTHSLPSASSELPVESAPSNPKKHQHKDSTKRNQKIRNSKTMSSNYGKVDPENRIEHSIEVPHDEGEAQDTSSSGPSKKLIWLSVICFVVVVTAVAVPCALLLGGSGGNTNFPNLSKAGNGDIVALLSESICNEGIPHSGTCTPERTAEENLGGELCNLLAKAMINTTVPGDIAIVNAGVCEKDLLAPELKAGDIKKAIAGEKLVAVDISGVDLSNLVTEAATASFGPSGNSKAYPYASGIRYDIEANLPPSERVSNIEVNRGLSNDVWEPIDLRKFYTVITTESLAKGDMGYDSFAKVIDDWKDPLNIKTGDAFYYYAMNNGEDPSWSVLPSSEYSTQYFLGENDEAKLGVVPQRICHALMPGQPTSPSCTAADVANGGGVCNMVAWAVYDQNLSVDIVMIKGKTCKNDIEDGLLVESKIDSALSGDNTMHTFEVVGSGVVKYLDELVSEAIDDGIEGSYPYGAGVRFDVNKNLTPKVTNVEVLSPSGNWEPISLNKNYMVAQPTGTGSADSQLMKKTMKENIISYADEWNTMYPPPAAKASTQSFA</sequence>
<dbReference type="EMBL" id="CAACVS010000291">
    <property type="protein sequence ID" value="VEU40607.1"/>
    <property type="molecule type" value="Genomic_DNA"/>
</dbReference>
<evidence type="ECO:0000313" key="5">
    <source>
        <dbReference type="EMBL" id="VEU40607.1"/>
    </source>
</evidence>
<keyword evidence="3" id="KW-0472">Membrane</keyword>
<dbReference type="Gene3D" id="3.90.780.10">
    <property type="entry name" value="5'-Nucleotidase, C-terminal domain"/>
    <property type="match status" value="2"/>
</dbReference>
<feature type="region of interest" description="Disordered" evidence="2">
    <location>
        <begin position="38"/>
        <end position="211"/>
    </location>
</feature>
<keyword evidence="3" id="KW-0812">Transmembrane</keyword>
<feature type="domain" description="5'-Nucleotidase C-terminal" evidence="4">
    <location>
        <begin position="303"/>
        <end position="455"/>
    </location>
</feature>
<dbReference type="GO" id="GO:0009166">
    <property type="term" value="P:nucleotide catabolic process"/>
    <property type="evidence" value="ECO:0007669"/>
    <property type="project" value="InterPro"/>
</dbReference>
<dbReference type="Proteomes" id="UP000291116">
    <property type="component" value="Unassembled WGS sequence"/>
</dbReference>
<evidence type="ECO:0000256" key="2">
    <source>
        <dbReference type="SAM" id="MobiDB-lite"/>
    </source>
</evidence>
<dbReference type="SUPFAM" id="SSF55816">
    <property type="entry name" value="5'-nucleotidase (syn. UDP-sugar hydrolase), C-terminal domain"/>
    <property type="match status" value="2"/>
</dbReference>
<reference evidence="5 6" key="1">
    <citation type="submission" date="2019-01" db="EMBL/GenBank/DDBJ databases">
        <authorList>
            <person name="Ferrante I. M."/>
        </authorList>
    </citation>
    <scope>NUCLEOTIDE SEQUENCE [LARGE SCALE GENOMIC DNA]</scope>
    <source>
        <strain evidence="5 6">B856</strain>
    </source>
</reference>
<proteinExistence type="inferred from homology"/>
<dbReference type="InterPro" id="IPR006179">
    <property type="entry name" value="5_nucleotidase/apyrase"/>
</dbReference>
<feature type="transmembrane region" description="Helical" evidence="3">
    <location>
        <begin position="238"/>
        <end position="261"/>
    </location>
</feature>
<evidence type="ECO:0000259" key="4">
    <source>
        <dbReference type="Pfam" id="PF02872"/>
    </source>
</evidence>